<name>A0AAV2CJ79_9ROSI</name>
<evidence type="ECO:0008006" key="3">
    <source>
        <dbReference type="Google" id="ProtNLM"/>
    </source>
</evidence>
<evidence type="ECO:0000313" key="2">
    <source>
        <dbReference type="Proteomes" id="UP001497516"/>
    </source>
</evidence>
<dbReference type="EMBL" id="OZ034813">
    <property type="protein sequence ID" value="CAL1355790.1"/>
    <property type="molecule type" value="Genomic_DNA"/>
</dbReference>
<accession>A0AAV2CJ79</accession>
<reference evidence="1 2" key="1">
    <citation type="submission" date="2024-04" db="EMBL/GenBank/DDBJ databases">
        <authorList>
            <person name="Fracassetti M."/>
        </authorList>
    </citation>
    <scope>NUCLEOTIDE SEQUENCE [LARGE SCALE GENOMIC DNA]</scope>
</reference>
<keyword evidence="2" id="KW-1185">Reference proteome</keyword>
<organism evidence="1 2">
    <name type="scientific">Linum trigynum</name>
    <dbReference type="NCBI Taxonomy" id="586398"/>
    <lineage>
        <taxon>Eukaryota</taxon>
        <taxon>Viridiplantae</taxon>
        <taxon>Streptophyta</taxon>
        <taxon>Embryophyta</taxon>
        <taxon>Tracheophyta</taxon>
        <taxon>Spermatophyta</taxon>
        <taxon>Magnoliopsida</taxon>
        <taxon>eudicotyledons</taxon>
        <taxon>Gunneridae</taxon>
        <taxon>Pentapetalae</taxon>
        <taxon>rosids</taxon>
        <taxon>fabids</taxon>
        <taxon>Malpighiales</taxon>
        <taxon>Linaceae</taxon>
        <taxon>Linum</taxon>
    </lineage>
</organism>
<protein>
    <recommendedName>
        <fullName evidence="3">Secreted protein</fullName>
    </recommendedName>
</protein>
<dbReference type="AlphaFoldDB" id="A0AAV2CJ79"/>
<evidence type="ECO:0000313" key="1">
    <source>
        <dbReference type="EMBL" id="CAL1355790.1"/>
    </source>
</evidence>
<gene>
    <name evidence="1" type="ORF">LTRI10_LOCUS3526</name>
</gene>
<sequence>MLTMSSLPATIWVLSLKSSLSLISVLASRIWVLFAISWALKLPGLRAALCSVSASIPWISLKNLGSRQLDPFHFPSGRIITSLGPPLLLWLRGLRFVDCLAVFSISLSPVRTSRMG</sequence>
<proteinExistence type="predicted"/>
<dbReference type="Proteomes" id="UP001497516">
    <property type="component" value="Chromosome 1"/>
</dbReference>